<dbReference type="Pfam" id="PF00501">
    <property type="entry name" value="AMP-binding"/>
    <property type="match status" value="1"/>
</dbReference>
<dbReference type="GO" id="GO:0016020">
    <property type="term" value="C:membrane"/>
    <property type="evidence" value="ECO:0007669"/>
    <property type="project" value="TreeGrafter"/>
</dbReference>
<dbReference type="EMBL" id="FQVA01000001">
    <property type="protein sequence ID" value="SHF04647.1"/>
    <property type="molecule type" value="Genomic_DNA"/>
</dbReference>
<dbReference type="InterPro" id="IPR020845">
    <property type="entry name" value="AMP-binding_CS"/>
</dbReference>
<keyword evidence="2" id="KW-0067">ATP-binding</keyword>
<protein>
    <submittedName>
        <fullName evidence="4">Long-chain acyl-CoA synthetase</fullName>
    </submittedName>
</protein>
<gene>
    <name evidence="4" type="ORF">SAMN04487965_1240</name>
</gene>
<keyword evidence="5" id="KW-1185">Reference proteome</keyword>
<dbReference type="PANTHER" id="PTHR43272:SF33">
    <property type="entry name" value="AMP-BINDING DOMAIN-CONTAINING PROTEIN-RELATED"/>
    <property type="match status" value="1"/>
</dbReference>
<dbReference type="InterPro" id="IPR000873">
    <property type="entry name" value="AMP-dep_synth/lig_dom"/>
</dbReference>
<dbReference type="STRING" id="494016.SAMN04487965_1240"/>
<accession>A0A1M4YFS8</accession>
<dbReference type="PANTHER" id="PTHR43272">
    <property type="entry name" value="LONG-CHAIN-FATTY-ACID--COA LIGASE"/>
    <property type="match status" value="1"/>
</dbReference>
<evidence type="ECO:0000256" key="2">
    <source>
        <dbReference type="ARBA" id="ARBA00022840"/>
    </source>
</evidence>
<evidence type="ECO:0000256" key="1">
    <source>
        <dbReference type="ARBA" id="ARBA00022741"/>
    </source>
</evidence>
<evidence type="ECO:0000313" key="5">
    <source>
        <dbReference type="Proteomes" id="UP000184170"/>
    </source>
</evidence>
<name>A0A1M4YFS8_9GAMM</name>
<dbReference type="Pfam" id="PF23562">
    <property type="entry name" value="AMP-binding_C_3"/>
    <property type="match status" value="1"/>
</dbReference>
<sequence length="565" mass="64040">MTPEQKYERVRGKQPLEILYMRERDCAESIYLRQMVQREWREYSWGEVMDRVRRIASFLCSRCEPGDRIAIHAKNCADWIIVDYAIMLAGMVSVPLYTGQSAASMQYVLEHSESKLLFCGASDDNDALREVAATLPTIAIQRCEIECDYTLEQIVGEYSPMAESPLYDLEKVFTIMYTSGTTGNPKGVMHTWSAITFAVPNMVRGYGYDETDRFFSYLPLAHAAERIVVEFHSLYSGTPVYFPESLETFLDDLQRARPTMFFSVPRLWAKFKEGIDAKISPSLQRTLQRIPGVNRWFKRKVAQGLGLDQARMLVTGASPISVDLQKWYHRMGMMVADGYGMTENFIYGCNTHMGDTPVPGTVGKPFWDCQVKISAQGEILFKSEALMKGYYLEPEKTAEVLRDGFYHTGDAGFIDDDGLLHVTGRLSDTFKTSKGKFVQPAALENKFGEVALLGQVCVLGHGMDQPVMLANLSEMARSLEPESVAAELERALATVNAELPPHERLRAMFITSHDWTPQNDLATPTLKIKRKLVEARYRPWVERYQQQTGVFWERGEVNWAAVAST</sequence>
<dbReference type="AlphaFoldDB" id="A0A1M4YFS8"/>
<evidence type="ECO:0000259" key="3">
    <source>
        <dbReference type="Pfam" id="PF00501"/>
    </source>
</evidence>
<reference evidence="5" key="1">
    <citation type="submission" date="2016-11" db="EMBL/GenBank/DDBJ databases">
        <authorList>
            <person name="Varghese N."/>
            <person name="Submissions S."/>
        </authorList>
    </citation>
    <scope>NUCLEOTIDE SEQUENCE [LARGE SCALE GENOMIC DNA]</scope>
    <source>
        <strain evidence="5">CGMCC 1.7063</strain>
    </source>
</reference>
<dbReference type="OrthoDB" id="9803968at2"/>
<dbReference type="RefSeq" id="WP_084535646.1">
    <property type="nucleotide sequence ID" value="NZ_FQVA01000001.1"/>
</dbReference>
<feature type="domain" description="AMP-dependent synthetase/ligase" evidence="3">
    <location>
        <begin position="36"/>
        <end position="391"/>
    </location>
</feature>
<dbReference type="SUPFAM" id="SSF56801">
    <property type="entry name" value="Acetyl-CoA synthetase-like"/>
    <property type="match status" value="1"/>
</dbReference>
<dbReference type="InterPro" id="IPR042099">
    <property type="entry name" value="ANL_N_sf"/>
</dbReference>
<dbReference type="GO" id="GO:0005524">
    <property type="term" value="F:ATP binding"/>
    <property type="evidence" value="ECO:0007669"/>
    <property type="project" value="UniProtKB-KW"/>
</dbReference>
<organism evidence="4 5">
    <name type="scientific">Microbulbifer donghaiensis</name>
    <dbReference type="NCBI Taxonomy" id="494016"/>
    <lineage>
        <taxon>Bacteria</taxon>
        <taxon>Pseudomonadati</taxon>
        <taxon>Pseudomonadota</taxon>
        <taxon>Gammaproteobacteria</taxon>
        <taxon>Cellvibrionales</taxon>
        <taxon>Microbulbiferaceae</taxon>
        <taxon>Microbulbifer</taxon>
    </lineage>
</organism>
<dbReference type="Gene3D" id="3.40.50.12780">
    <property type="entry name" value="N-terminal domain of ligase-like"/>
    <property type="match status" value="1"/>
</dbReference>
<keyword evidence="1" id="KW-0547">Nucleotide-binding</keyword>
<proteinExistence type="predicted"/>
<dbReference type="PROSITE" id="PS00455">
    <property type="entry name" value="AMP_BINDING"/>
    <property type="match status" value="1"/>
</dbReference>
<evidence type="ECO:0000313" key="4">
    <source>
        <dbReference type="EMBL" id="SHF04647.1"/>
    </source>
</evidence>
<dbReference type="Proteomes" id="UP000184170">
    <property type="component" value="Unassembled WGS sequence"/>
</dbReference>
<dbReference type="GO" id="GO:0004467">
    <property type="term" value="F:long-chain fatty acid-CoA ligase activity"/>
    <property type="evidence" value="ECO:0007669"/>
    <property type="project" value="TreeGrafter"/>
</dbReference>